<evidence type="ECO:0000313" key="1">
    <source>
        <dbReference type="EMBL" id="RFT46516.1"/>
    </source>
</evidence>
<dbReference type="RefSeq" id="WP_117188639.1">
    <property type="nucleotide sequence ID" value="NZ_NOWI01000002.1"/>
</dbReference>
<reference evidence="1 2" key="1">
    <citation type="submission" date="2017-07" db="EMBL/GenBank/DDBJ databases">
        <authorList>
            <person name="Sun Z.S."/>
            <person name="Albrecht U."/>
            <person name="Echele G."/>
            <person name="Lee C.C."/>
        </authorList>
    </citation>
    <scope>NUCLEOTIDE SEQUENCE [LARGE SCALE GENOMIC DNA]</scope>
    <source>
        <strain evidence="1 2">P16-029</strain>
    </source>
</reference>
<dbReference type="Proteomes" id="UP000259211">
    <property type="component" value="Unassembled WGS sequence"/>
</dbReference>
<dbReference type="EMBL" id="NOWI01000002">
    <property type="protein sequence ID" value="RFT46516.1"/>
    <property type="molecule type" value="Genomic_DNA"/>
</dbReference>
<evidence type="ECO:0000313" key="2">
    <source>
        <dbReference type="Proteomes" id="UP000259211"/>
    </source>
</evidence>
<comment type="caution">
    <text evidence="1">The sequence shown here is derived from an EMBL/GenBank/DDBJ whole genome shotgun (WGS) entry which is preliminary data.</text>
</comment>
<sequence length="126" mass="13775">MTDTVDCGFPGGEQVTACRASRHTDSLGDIQREYIDADDGAALANCAVAPVDSSSDQFVSGADVTDLYDLYSRVDPGQVADAYRIRDLLCRPAGQWRRWTNPFTGATLGWVLRVKTVRYRAGKQQG</sequence>
<gene>
    <name evidence="1" type="ORF">CHT91_02955</name>
</gene>
<protein>
    <submittedName>
        <fullName evidence="1">Uncharacterized protein</fullName>
    </submittedName>
</protein>
<accession>A0A3E2DMA6</accession>
<proteinExistence type="predicted"/>
<name>A0A3E2DMA6_9ACTN</name>
<dbReference type="AlphaFoldDB" id="A0A3E2DMA6"/>
<organism evidence="1 2">
    <name type="scientific">Cutibacterium avidum</name>
    <dbReference type="NCBI Taxonomy" id="33010"/>
    <lineage>
        <taxon>Bacteria</taxon>
        <taxon>Bacillati</taxon>
        <taxon>Actinomycetota</taxon>
        <taxon>Actinomycetes</taxon>
        <taxon>Propionibacteriales</taxon>
        <taxon>Propionibacteriaceae</taxon>
        <taxon>Cutibacterium</taxon>
    </lineage>
</organism>